<keyword evidence="3" id="KW-0547">Nucleotide-binding</keyword>
<dbReference type="Gene3D" id="3.40.50.300">
    <property type="entry name" value="P-loop containing nucleotide triphosphate hydrolases"/>
    <property type="match status" value="1"/>
</dbReference>
<evidence type="ECO:0000256" key="1">
    <source>
        <dbReference type="ARBA" id="ARBA00004202"/>
    </source>
</evidence>
<dbReference type="GO" id="GO:0005524">
    <property type="term" value="F:ATP binding"/>
    <property type="evidence" value="ECO:0007669"/>
    <property type="project" value="UniProtKB-KW"/>
</dbReference>
<dbReference type="PANTHER" id="PTHR42711:SF1">
    <property type="entry name" value="ABC-TRANSPORT PROTEIN, ATP-BINDING COMPONENT"/>
    <property type="match status" value="1"/>
</dbReference>
<reference evidence="8 9" key="1">
    <citation type="journal article" date="2017" name="Elife">
        <title>Extensive horizontal gene transfer in cheese-associated bacteria.</title>
        <authorList>
            <person name="Bonham K.S."/>
            <person name="Wolfe B.E."/>
            <person name="Dutton R.J."/>
        </authorList>
    </citation>
    <scope>NUCLEOTIDE SEQUENCE [LARGE SCALE GENOMIC DNA]</scope>
    <source>
        <strain evidence="8 9">341_9</strain>
    </source>
</reference>
<keyword evidence="4 8" id="KW-0067">ATP-binding</keyword>
<comment type="subcellular location">
    <subcellularLocation>
        <location evidence="1">Cell membrane</location>
        <topology evidence="1">Peripheral membrane protein</topology>
    </subcellularLocation>
</comment>
<dbReference type="InterPro" id="IPR003439">
    <property type="entry name" value="ABC_transporter-like_ATP-bd"/>
</dbReference>
<organism evidence="8 9">
    <name type="scientific">Brachybacterium alimentarium</name>
    <dbReference type="NCBI Taxonomy" id="47845"/>
    <lineage>
        <taxon>Bacteria</taxon>
        <taxon>Bacillati</taxon>
        <taxon>Actinomycetota</taxon>
        <taxon>Actinomycetes</taxon>
        <taxon>Micrococcales</taxon>
        <taxon>Dermabacteraceae</taxon>
        <taxon>Brachybacterium</taxon>
    </lineage>
</organism>
<keyword evidence="2" id="KW-0813">Transport</keyword>
<sequence length="366" mass="39805">MPSTTPENPAEATSGGRASADGPASADGRAPTEGPAPADGPVIELRGLRRDYVVRAPVPGARRRRRQTVRAVDEISLAIAPGEAVGFVGANGAGKSTTIKMMTGILRPSSGSLRVLGRDPVPERRHLAREIGVVFGQRSQLWWDLPLRDSYRILGSMHRLTDRRRDERLARLVDGLDLGPFLGRPVRQLSLGQRMRGEVAAALLHSPRLVVLDEPTIGLDMVSKEGLRRFLREDRAERGTTLFLTTHDMNDVERLCERIVVVNSGTVAYDGALETFRQHLGAPRELIVDLAEPVDMLTLPGASTTSVSEADGIRHRIRFAGAELTVPTLLSAISSEADVRDLSLTEPAIEDLVRQIYTHGARPGRA</sequence>
<dbReference type="AlphaFoldDB" id="A0A2A3YLV2"/>
<protein>
    <submittedName>
        <fullName evidence="8">Methionine ABC transporter ATP-binding protein</fullName>
    </submittedName>
</protein>
<dbReference type="InterPro" id="IPR027417">
    <property type="entry name" value="P-loop_NTPase"/>
</dbReference>
<feature type="region of interest" description="Disordered" evidence="6">
    <location>
        <begin position="1"/>
        <end position="42"/>
    </location>
</feature>
<evidence type="ECO:0000256" key="4">
    <source>
        <dbReference type="ARBA" id="ARBA00022840"/>
    </source>
</evidence>
<evidence type="ECO:0000313" key="9">
    <source>
        <dbReference type="Proteomes" id="UP000218598"/>
    </source>
</evidence>
<evidence type="ECO:0000313" key="8">
    <source>
        <dbReference type="EMBL" id="PCC40273.1"/>
    </source>
</evidence>
<evidence type="ECO:0000259" key="7">
    <source>
        <dbReference type="PROSITE" id="PS50893"/>
    </source>
</evidence>
<evidence type="ECO:0000256" key="2">
    <source>
        <dbReference type="ARBA" id="ARBA00022448"/>
    </source>
</evidence>
<dbReference type="Pfam" id="PF00005">
    <property type="entry name" value="ABC_tran"/>
    <property type="match status" value="1"/>
</dbReference>
<dbReference type="EMBL" id="NRGR01000008">
    <property type="protein sequence ID" value="PCC40273.1"/>
    <property type="molecule type" value="Genomic_DNA"/>
</dbReference>
<feature type="domain" description="ABC transporter" evidence="7">
    <location>
        <begin position="48"/>
        <end position="289"/>
    </location>
</feature>
<gene>
    <name evidence="8" type="ORF">CIK66_06275</name>
</gene>
<dbReference type="InterPro" id="IPR003593">
    <property type="entry name" value="AAA+_ATPase"/>
</dbReference>
<dbReference type="PANTHER" id="PTHR42711">
    <property type="entry name" value="ABC TRANSPORTER ATP-BINDING PROTEIN"/>
    <property type="match status" value="1"/>
</dbReference>
<dbReference type="PROSITE" id="PS50893">
    <property type="entry name" value="ABC_TRANSPORTER_2"/>
    <property type="match status" value="1"/>
</dbReference>
<evidence type="ECO:0000256" key="5">
    <source>
        <dbReference type="ARBA" id="ARBA00023251"/>
    </source>
</evidence>
<proteinExistence type="predicted"/>
<accession>A0A2A3YLV2</accession>
<dbReference type="SMART" id="SM00382">
    <property type="entry name" value="AAA"/>
    <property type="match status" value="1"/>
</dbReference>
<dbReference type="GO" id="GO:0016887">
    <property type="term" value="F:ATP hydrolysis activity"/>
    <property type="evidence" value="ECO:0007669"/>
    <property type="project" value="InterPro"/>
</dbReference>
<dbReference type="OrthoDB" id="9804819at2"/>
<dbReference type="GO" id="GO:0005886">
    <property type="term" value="C:plasma membrane"/>
    <property type="evidence" value="ECO:0007669"/>
    <property type="project" value="UniProtKB-SubCell"/>
</dbReference>
<keyword evidence="9" id="KW-1185">Reference proteome</keyword>
<evidence type="ECO:0000256" key="6">
    <source>
        <dbReference type="SAM" id="MobiDB-lite"/>
    </source>
</evidence>
<dbReference type="SUPFAM" id="SSF52540">
    <property type="entry name" value="P-loop containing nucleoside triphosphate hydrolases"/>
    <property type="match status" value="1"/>
</dbReference>
<evidence type="ECO:0000256" key="3">
    <source>
        <dbReference type="ARBA" id="ARBA00022741"/>
    </source>
</evidence>
<dbReference type="Proteomes" id="UP000218598">
    <property type="component" value="Unassembled WGS sequence"/>
</dbReference>
<dbReference type="GO" id="GO:0046677">
    <property type="term" value="P:response to antibiotic"/>
    <property type="evidence" value="ECO:0007669"/>
    <property type="project" value="UniProtKB-KW"/>
</dbReference>
<comment type="caution">
    <text evidence="8">The sequence shown here is derived from an EMBL/GenBank/DDBJ whole genome shotgun (WGS) entry which is preliminary data.</text>
</comment>
<name>A0A2A3YLV2_9MICO</name>
<dbReference type="InterPro" id="IPR050763">
    <property type="entry name" value="ABC_transporter_ATP-binding"/>
</dbReference>
<keyword evidence="5" id="KW-0046">Antibiotic resistance</keyword>